<gene>
    <name evidence="3" type="primary">jg9873</name>
    <name evidence="3" type="ORF">PAEG_LOCUS13409</name>
</gene>
<feature type="compositionally biased region" description="Basic and acidic residues" evidence="1">
    <location>
        <begin position="121"/>
        <end position="132"/>
    </location>
</feature>
<proteinExistence type="predicted"/>
<sequence>MISDFAKEKVFWTQRMNLRLVKFIEKRPNIWNPKHPKYTSVAHRDRAYNEFAAKYGNDFTGQAVKERWTNIRSTFANHLRKIKTSEVNGEEYQVSWHLWNACQFLRKVSRRQKTNSGEDNEATHPDDYKECPSEEEATNSTNSKCKSIAENIFTIFNGINNGGVELDNTKYGKVGRLVTKKLNQMSSFQAAKVSQKILEILLLYDKDNPLNPNNYKAECM</sequence>
<dbReference type="SMART" id="SM00595">
    <property type="entry name" value="MADF"/>
    <property type="match status" value="1"/>
</dbReference>
<organism evidence="3 4">
    <name type="scientific">Pararge aegeria aegeria</name>
    <dbReference type="NCBI Taxonomy" id="348720"/>
    <lineage>
        <taxon>Eukaryota</taxon>
        <taxon>Metazoa</taxon>
        <taxon>Ecdysozoa</taxon>
        <taxon>Arthropoda</taxon>
        <taxon>Hexapoda</taxon>
        <taxon>Insecta</taxon>
        <taxon>Pterygota</taxon>
        <taxon>Neoptera</taxon>
        <taxon>Endopterygota</taxon>
        <taxon>Lepidoptera</taxon>
        <taxon>Glossata</taxon>
        <taxon>Ditrysia</taxon>
        <taxon>Papilionoidea</taxon>
        <taxon>Nymphalidae</taxon>
        <taxon>Satyrinae</taxon>
        <taxon>Satyrini</taxon>
        <taxon>Parargina</taxon>
        <taxon>Pararge</taxon>
    </lineage>
</organism>
<dbReference type="AlphaFoldDB" id="A0A8S4RGJ3"/>
<evidence type="ECO:0000313" key="4">
    <source>
        <dbReference type="Proteomes" id="UP000838756"/>
    </source>
</evidence>
<dbReference type="EMBL" id="CAKXAJ010025159">
    <property type="protein sequence ID" value="CAH2235877.1"/>
    <property type="molecule type" value="Genomic_DNA"/>
</dbReference>
<reference evidence="3" key="1">
    <citation type="submission" date="2022-03" db="EMBL/GenBank/DDBJ databases">
        <authorList>
            <person name="Lindestad O."/>
        </authorList>
    </citation>
    <scope>NUCLEOTIDE SEQUENCE</scope>
</reference>
<comment type="caution">
    <text evidence="3">The sequence shown here is derived from an EMBL/GenBank/DDBJ whole genome shotgun (WGS) entry which is preliminary data.</text>
</comment>
<evidence type="ECO:0000256" key="1">
    <source>
        <dbReference type="SAM" id="MobiDB-lite"/>
    </source>
</evidence>
<dbReference type="PROSITE" id="PS51029">
    <property type="entry name" value="MADF"/>
    <property type="match status" value="1"/>
</dbReference>
<feature type="region of interest" description="Disordered" evidence="1">
    <location>
        <begin position="113"/>
        <end position="142"/>
    </location>
</feature>
<evidence type="ECO:0000313" key="3">
    <source>
        <dbReference type="EMBL" id="CAH2235877.1"/>
    </source>
</evidence>
<dbReference type="PANTHER" id="PTHR12243">
    <property type="entry name" value="MADF DOMAIN TRANSCRIPTION FACTOR"/>
    <property type="match status" value="1"/>
</dbReference>
<evidence type="ECO:0000259" key="2">
    <source>
        <dbReference type="PROSITE" id="PS51029"/>
    </source>
</evidence>
<dbReference type="PANTHER" id="PTHR12243:SF67">
    <property type="entry name" value="COREPRESSOR OF PANGOLIN, ISOFORM A-RELATED"/>
    <property type="match status" value="1"/>
</dbReference>
<dbReference type="Proteomes" id="UP000838756">
    <property type="component" value="Unassembled WGS sequence"/>
</dbReference>
<name>A0A8S4RGJ3_9NEOP</name>
<feature type="domain" description="MADF" evidence="2">
    <location>
        <begin position="19"/>
        <end position="110"/>
    </location>
</feature>
<protein>
    <submittedName>
        <fullName evidence="3">Jg9873 protein</fullName>
    </submittedName>
</protein>
<keyword evidence="4" id="KW-1185">Reference proteome</keyword>
<dbReference type="InterPro" id="IPR039353">
    <property type="entry name" value="TF_Adf1"/>
</dbReference>
<dbReference type="InterPro" id="IPR006578">
    <property type="entry name" value="MADF-dom"/>
</dbReference>
<accession>A0A8S4RGJ3</accession>
<dbReference type="OrthoDB" id="417175at2759"/>
<dbReference type="Pfam" id="PF10545">
    <property type="entry name" value="MADF_DNA_bdg"/>
    <property type="match status" value="1"/>
</dbReference>